<keyword evidence="3" id="KW-1185">Reference proteome</keyword>
<comment type="caution">
    <text evidence="2">The sequence shown here is derived from an EMBL/GenBank/DDBJ whole genome shotgun (WGS) entry which is preliminary data.</text>
</comment>
<evidence type="ECO:0000256" key="1">
    <source>
        <dbReference type="SAM" id="MobiDB-lite"/>
    </source>
</evidence>
<dbReference type="AlphaFoldDB" id="A0ABD0U6E9"/>
<feature type="compositionally biased region" description="Polar residues" evidence="1">
    <location>
        <begin position="43"/>
        <end position="61"/>
    </location>
</feature>
<organism evidence="2 3">
    <name type="scientific">Dendrobium thyrsiflorum</name>
    <name type="common">Pinecone-like raceme dendrobium</name>
    <name type="synonym">Orchid</name>
    <dbReference type="NCBI Taxonomy" id="117978"/>
    <lineage>
        <taxon>Eukaryota</taxon>
        <taxon>Viridiplantae</taxon>
        <taxon>Streptophyta</taxon>
        <taxon>Embryophyta</taxon>
        <taxon>Tracheophyta</taxon>
        <taxon>Spermatophyta</taxon>
        <taxon>Magnoliopsida</taxon>
        <taxon>Liliopsida</taxon>
        <taxon>Asparagales</taxon>
        <taxon>Orchidaceae</taxon>
        <taxon>Epidendroideae</taxon>
        <taxon>Malaxideae</taxon>
        <taxon>Dendrobiinae</taxon>
        <taxon>Dendrobium</taxon>
    </lineage>
</organism>
<evidence type="ECO:0000313" key="2">
    <source>
        <dbReference type="EMBL" id="KAL0907850.1"/>
    </source>
</evidence>
<feature type="region of interest" description="Disordered" evidence="1">
    <location>
        <begin position="788"/>
        <end position="813"/>
    </location>
</feature>
<gene>
    <name evidence="2" type="ORF">M5K25_022294</name>
</gene>
<dbReference type="PANTHER" id="PTHR33223:SF6">
    <property type="entry name" value="CCHC-TYPE DOMAIN-CONTAINING PROTEIN"/>
    <property type="match status" value="1"/>
</dbReference>
<dbReference type="PANTHER" id="PTHR33223">
    <property type="entry name" value="CCHC-TYPE DOMAIN-CONTAINING PROTEIN"/>
    <property type="match status" value="1"/>
</dbReference>
<accession>A0ABD0U6E9</accession>
<feature type="region of interest" description="Disordered" evidence="1">
    <location>
        <begin position="830"/>
        <end position="874"/>
    </location>
</feature>
<dbReference type="EMBL" id="JANQDX010000017">
    <property type="protein sequence ID" value="KAL0907850.1"/>
    <property type="molecule type" value="Genomic_DNA"/>
</dbReference>
<protein>
    <recommendedName>
        <fullName evidence="4">Retrotransposon gag domain-containing protein</fullName>
    </recommendedName>
</protein>
<sequence length="1093" mass="124057">MAMMQMMQRTVVPCAMPNPPTDPPNLQMPQVSRVRGTPEGGNETHNITRQPTTQNKASTSEHVTTAQLEGIITEKIKGIIAVDQAEKLVGKGLQYPAEYYQVPYPKGYSISKFHTYNDTNNPRQHLAQFKATCGNTGGNDALLFRQFVNSLTTTTFEWYAKLPNDSMKTFAELESMFVKRSANATEKITITDLALDKRKREESVSKYITRWYNLSMRCEQQLKKEHVVQLLKDKGKQPMQYEEKPKQVYNPNPQPNLILRGNDKQQNFQGEGERPRQNMGISDRIFSSLKDKMNKEYSFKRESVAKLVVGDCSLQEDCKNAKQLEGVSGVKWKSLIEPVLDLKGLPKTNSTKSAKVKSSKRKIKLKKPKERKTATQRIINSLDKYYQTTRRSIKHADFMSELKIVEEEKADEEPLPVEICRVISMTPIILTEERAGEIIVESYMVASSMDYRLEEDQYFLEEGESDPDVALQMERMNLGGNVPSNESEPKEIAQVQLKSGKILSSPSKKVVSHKDKGKETVVNEDVIPKDPKNDASAKGIDYNILSHLRKISAQLNIYDALVMSKNLRETLIQALKDPERYETYFVERNMTKVLQTRNEPFITFTEENMMLGMADHNRPLYVIAESDEMIIRRILIDPGSSINLMSLKALKSLCLDVEHLGSDKLMFVNSLTATAFEWYVELPNDSVKTYAELESMFVKRSASATEKITITDLALDKRKREESVSKYITCWYNLSMRCEQQLKKEHVVQLLKGSIDDKMQPFLCMVKITTFQDLLNRVAKFEKLNLSKSESHSNKPKKAKSPDTKNDETYSTSSLRLTTEKQVIYNIDKGKQPMQYEEKPKQAYNPNPQPNLILEGNDKPQNFQGEGERPRKPIQEEQWETAVSKKTVKMLKQLEGVSGMKWKSLIEHQQVKIQSTRSHLPVRGKTKRRLLAVAISLPPYPIVQRLLYAPGAISGLVGRVVPKLLRLHGEKLLILHLLCGVNCVQVNSNRHRSALTISGAASIAVDTIQGVLRFLVLLHLVSLLVDRLDCCKLAALECEPPRLNLLVRVRHLGSFSFLSFSALNQFILSGLLVSAKLFCGSPDGNKPTTVRTK</sequence>
<feature type="compositionally biased region" description="Basic and acidic residues" evidence="1">
    <location>
        <begin position="830"/>
        <end position="841"/>
    </location>
</feature>
<reference evidence="2 3" key="1">
    <citation type="journal article" date="2024" name="Plant Biotechnol. J.">
        <title>Dendrobium thyrsiflorum genome and its molecular insights into genes involved in important horticultural traits.</title>
        <authorList>
            <person name="Chen B."/>
            <person name="Wang J.Y."/>
            <person name="Zheng P.J."/>
            <person name="Li K.L."/>
            <person name="Liang Y.M."/>
            <person name="Chen X.F."/>
            <person name="Zhang C."/>
            <person name="Zhao X."/>
            <person name="He X."/>
            <person name="Zhang G.Q."/>
            <person name="Liu Z.J."/>
            <person name="Xu Q."/>
        </authorList>
    </citation>
    <scope>NUCLEOTIDE SEQUENCE [LARGE SCALE GENOMIC DNA]</scope>
    <source>
        <strain evidence="2">GZMU011</strain>
    </source>
</reference>
<name>A0ABD0U6E9_DENTH</name>
<evidence type="ECO:0000313" key="3">
    <source>
        <dbReference type="Proteomes" id="UP001552299"/>
    </source>
</evidence>
<dbReference type="Proteomes" id="UP001552299">
    <property type="component" value="Unassembled WGS sequence"/>
</dbReference>
<feature type="region of interest" description="Disordered" evidence="1">
    <location>
        <begin position="22"/>
        <end position="61"/>
    </location>
</feature>
<proteinExistence type="predicted"/>
<evidence type="ECO:0008006" key="4">
    <source>
        <dbReference type="Google" id="ProtNLM"/>
    </source>
</evidence>